<dbReference type="GO" id="GO:0005886">
    <property type="term" value="C:plasma membrane"/>
    <property type="evidence" value="ECO:0007669"/>
    <property type="project" value="TreeGrafter"/>
</dbReference>
<dbReference type="PANTHER" id="PTHR11733:SF237">
    <property type="entry name" value="NEPRILYSIN-LIKE 4"/>
    <property type="match status" value="1"/>
</dbReference>
<keyword evidence="2" id="KW-0645">Protease</keyword>
<dbReference type="InterPro" id="IPR008753">
    <property type="entry name" value="Peptidase_M13_N"/>
</dbReference>
<keyword evidence="8" id="KW-0472">Membrane</keyword>
<feature type="compositionally biased region" description="Low complexity" evidence="7">
    <location>
        <begin position="1"/>
        <end position="20"/>
    </location>
</feature>
<protein>
    <submittedName>
        <fullName evidence="11">Endothelin-converting enzyme</fullName>
    </submittedName>
</protein>
<dbReference type="InterPro" id="IPR042089">
    <property type="entry name" value="Peptidase_M13_dom_2"/>
</dbReference>
<dbReference type="Proteomes" id="UP001472866">
    <property type="component" value="Chromosome 03"/>
</dbReference>
<comment type="cofactor">
    <cofactor evidence="1">
        <name>Zn(2+)</name>
        <dbReference type="ChEBI" id="CHEBI:29105"/>
    </cofactor>
</comment>
<dbReference type="Gene3D" id="3.40.390.10">
    <property type="entry name" value="Collagenase (Catalytic Domain)"/>
    <property type="match status" value="1"/>
</dbReference>
<dbReference type="Pfam" id="PF01431">
    <property type="entry name" value="Peptidase_M13"/>
    <property type="match status" value="1"/>
</dbReference>
<keyword evidence="3" id="KW-0479">Metal-binding</keyword>
<evidence type="ECO:0000256" key="6">
    <source>
        <dbReference type="ARBA" id="ARBA00023049"/>
    </source>
</evidence>
<dbReference type="Gene3D" id="1.10.1380.10">
    <property type="entry name" value="Neutral endopeptidase , domain2"/>
    <property type="match status" value="1"/>
</dbReference>
<feature type="domain" description="Peptidase M13 N-terminal" evidence="10">
    <location>
        <begin position="117"/>
        <end position="527"/>
    </location>
</feature>
<evidence type="ECO:0000256" key="7">
    <source>
        <dbReference type="SAM" id="MobiDB-lite"/>
    </source>
</evidence>
<evidence type="ECO:0000256" key="5">
    <source>
        <dbReference type="ARBA" id="ARBA00022833"/>
    </source>
</evidence>
<dbReference type="GO" id="GO:0004222">
    <property type="term" value="F:metalloendopeptidase activity"/>
    <property type="evidence" value="ECO:0007669"/>
    <property type="project" value="InterPro"/>
</dbReference>
<dbReference type="PROSITE" id="PS51885">
    <property type="entry name" value="NEPRILYSIN"/>
    <property type="match status" value="1"/>
</dbReference>
<keyword evidence="6" id="KW-0482">Metalloprotease</keyword>
<dbReference type="GO" id="GO:0016485">
    <property type="term" value="P:protein processing"/>
    <property type="evidence" value="ECO:0007669"/>
    <property type="project" value="TreeGrafter"/>
</dbReference>
<feature type="transmembrane region" description="Helical" evidence="8">
    <location>
        <begin position="54"/>
        <end position="74"/>
    </location>
</feature>
<dbReference type="PANTHER" id="PTHR11733">
    <property type="entry name" value="ZINC METALLOPROTEASE FAMILY M13 NEPRILYSIN-RELATED"/>
    <property type="match status" value="1"/>
</dbReference>
<feature type="domain" description="Peptidase M13 C-terminal" evidence="9">
    <location>
        <begin position="592"/>
        <end position="781"/>
    </location>
</feature>
<evidence type="ECO:0000259" key="10">
    <source>
        <dbReference type="Pfam" id="PF05649"/>
    </source>
</evidence>
<dbReference type="AlphaFoldDB" id="A0AAX4P3M4"/>
<evidence type="ECO:0000256" key="4">
    <source>
        <dbReference type="ARBA" id="ARBA00022801"/>
    </source>
</evidence>
<keyword evidence="8" id="KW-1133">Transmembrane helix</keyword>
<dbReference type="InterPro" id="IPR024079">
    <property type="entry name" value="MetalloPept_cat_dom_sf"/>
</dbReference>
<evidence type="ECO:0000256" key="2">
    <source>
        <dbReference type="ARBA" id="ARBA00022670"/>
    </source>
</evidence>
<dbReference type="Pfam" id="PF05649">
    <property type="entry name" value="Peptidase_M13_N"/>
    <property type="match status" value="1"/>
</dbReference>
<accession>A0AAX4P3M4</accession>
<dbReference type="InterPro" id="IPR000718">
    <property type="entry name" value="Peptidase_M13"/>
</dbReference>
<dbReference type="SUPFAM" id="SSF55486">
    <property type="entry name" value="Metalloproteases ('zincins'), catalytic domain"/>
    <property type="match status" value="1"/>
</dbReference>
<keyword evidence="8" id="KW-0812">Transmembrane</keyword>
<name>A0AAX4P3M4_9CHLO</name>
<evidence type="ECO:0000313" key="12">
    <source>
        <dbReference type="Proteomes" id="UP001472866"/>
    </source>
</evidence>
<evidence type="ECO:0000256" key="3">
    <source>
        <dbReference type="ARBA" id="ARBA00022723"/>
    </source>
</evidence>
<organism evidence="11 12">
    <name type="scientific">Chloropicon roscoffensis</name>
    <dbReference type="NCBI Taxonomy" id="1461544"/>
    <lineage>
        <taxon>Eukaryota</taxon>
        <taxon>Viridiplantae</taxon>
        <taxon>Chlorophyta</taxon>
        <taxon>Chloropicophyceae</taxon>
        <taxon>Chloropicales</taxon>
        <taxon>Chloropicaceae</taxon>
        <taxon>Chloropicon</taxon>
    </lineage>
</organism>
<evidence type="ECO:0000256" key="8">
    <source>
        <dbReference type="SAM" id="Phobius"/>
    </source>
</evidence>
<keyword evidence="5" id="KW-0862">Zinc</keyword>
<sequence length="791" mass="87601">MPRPSLDLSSSFDSQSPLTLGASAGHEPAPDGFAGKDQDADPVVARRWLRRKHALSLGLIAAVLAAVVTTIGILSSEIHSLRHPPHSSSESSGECLTPECIDASAVLMDGANLSADPCQDFYAYACGGFVDQHYMPHGRGGASQFTIATRDNDMVILQSLEEGGPTEGHGGRALAKARKYYQQCMDTTAMDARGVSPILDLLTIPDFLVDVDNSSANFTKEEVVFGAIRELQQRHLRIFTDFYVGEDRLSGNETMVNVRQGILGLLDASYYRRPGKNDTEAVTKRNAAILQAYKALLWKGLRLLETRTAHSVSTFSAKGSGDEVEAVVAFETRLAGCHSPKENLQDPRQTHNPMPVEEAEEIFPLGWRTFLAGMPGGPSNYTGRINVETPDALRCVTRVLGETPMEVIALYMKIVILLHRAEILDKDLRQWKYQFNLETTGNSGHGPRWRQCMDLVQSYQRFGFAITKAYTEHRGFGEEGRREVISMFEGVERAFLDTLPEVGWMEPDTKTYAAEKARRMKKHLGYPEWAMDDVQVERYFEDVEVEDGKFYENTVALMGDHQRRNFEDLPSGDRPRRGRGGHRWGMSPTEVNAYYSPTKNSMNFPAGILNPPFYTTGAPLALNYGSLGAFIGHEFLHGFDSTGRKYGADGTLRDWWTEREEAEYERLTSCFVGQYERFEVAGHRVDGEVTLGENIADNGGAALAWLAWKRAGGGSGGGKVLPGSPWTAEQVFWVGFGQNFCTVESEEMAIHSLKDEYSPSRFRVQGVTANSEAFAKAFGCPVPKEPCILFG</sequence>
<keyword evidence="4" id="KW-0378">Hydrolase</keyword>
<dbReference type="EMBL" id="CP151503">
    <property type="protein sequence ID" value="WZN60668.1"/>
    <property type="molecule type" value="Genomic_DNA"/>
</dbReference>
<dbReference type="PRINTS" id="PR00786">
    <property type="entry name" value="NEPRILYSIN"/>
</dbReference>
<reference evidence="11 12" key="1">
    <citation type="submission" date="2024-03" db="EMBL/GenBank/DDBJ databases">
        <title>Complete genome sequence of the green alga Chloropicon roscoffensis RCC1871.</title>
        <authorList>
            <person name="Lemieux C."/>
            <person name="Pombert J.-F."/>
            <person name="Otis C."/>
            <person name="Turmel M."/>
        </authorList>
    </citation>
    <scope>NUCLEOTIDE SEQUENCE [LARGE SCALE GENOMIC DNA]</scope>
    <source>
        <strain evidence="11 12">RCC1871</strain>
    </source>
</reference>
<evidence type="ECO:0000256" key="1">
    <source>
        <dbReference type="ARBA" id="ARBA00001947"/>
    </source>
</evidence>
<feature type="region of interest" description="Disordered" evidence="7">
    <location>
        <begin position="1"/>
        <end position="38"/>
    </location>
</feature>
<dbReference type="CDD" id="cd08662">
    <property type="entry name" value="M13"/>
    <property type="match status" value="1"/>
</dbReference>
<dbReference type="InterPro" id="IPR018497">
    <property type="entry name" value="Peptidase_M13_C"/>
</dbReference>
<proteinExistence type="predicted"/>
<keyword evidence="12" id="KW-1185">Reference proteome</keyword>
<gene>
    <name evidence="11" type="ORF">HKI87_03g22020</name>
</gene>
<dbReference type="GO" id="GO:0046872">
    <property type="term" value="F:metal ion binding"/>
    <property type="evidence" value="ECO:0007669"/>
    <property type="project" value="UniProtKB-KW"/>
</dbReference>
<evidence type="ECO:0000259" key="9">
    <source>
        <dbReference type="Pfam" id="PF01431"/>
    </source>
</evidence>
<evidence type="ECO:0000313" key="11">
    <source>
        <dbReference type="EMBL" id="WZN60668.1"/>
    </source>
</evidence>